<name>A0ABV5CWS2_9ACTN</name>
<dbReference type="RefSeq" id="WP_375735119.1">
    <property type="nucleotide sequence ID" value="NZ_JBCGDC010000053.1"/>
</dbReference>
<keyword evidence="3" id="KW-1185">Reference proteome</keyword>
<gene>
    <name evidence="2" type="ORF">AAFH96_19230</name>
</gene>
<proteinExistence type="predicted"/>
<accession>A0ABV5CWS2</accession>
<protein>
    <submittedName>
        <fullName evidence="2">DddA-like double-stranded DNA deaminase toxin</fullName>
    </submittedName>
</protein>
<evidence type="ECO:0000256" key="1">
    <source>
        <dbReference type="SAM" id="MobiDB-lite"/>
    </source>
</evidence>
<dbReference type="InterPro" id="IPR032724">
    <property type="entry name" value="SCP1.201-like"/>
</dbReference>
<organism evidence="2 3">
    <name type="scientific">Polymorphospora lycopeni</name>
    <dbReference type="NCBI Taxonomy" id="3140240"/>
    <lineage>
        <taxon>Bacteria</taxon>
        <taxon>Bacillati</taxon>
        <taxon>Actinomycetota</taxon>
        <taxon>Actinomycetes</taxon>
        <taxon>Micromonosporales</taxon>
        <taxon>Micromonosporaceae</taxon>
        <taxon>Polymorphospora</taxon>
    </lineage>
</organism>
<reference evidence="2 3" key="1">
    <citation type="submission" date="2024-04" db="EMBL/GenBank/DDBJ databases">
        <title>Polymorphospora sp. isolated from Baiyangdian Lake in Xiong'an New Area.</title>
        <authorList>
            <person name="Zhang X."/>
            <person name="Liu J."/>
        </authorList>
    </citation>
    <scope>NUCLEOTIDE SEQUENCE [LARGE SCALE GENOMIC DNA]</scope>
    <source>
        <strain evidence="2 3">2-325</strain>
    </source>
</reference>
<dbReference type="Proteomes" id="UP001582793">
    <property type="component" value="Unassembled WGS sequence"/>
</dbReference>
<dbReference type="Pfam" id="PF14428">
    <property type="entry name" value="DddA-like"/>
    <property type="match status" value="1"/>
</dbReference>
<evidence type="ECO:0000313" key="2">
    <source>
        <dbReference type="EMBL" id="MFB6395223.1"/>
    </source>
</evidence>
<feature type="region of interest" description="Disordered" evidence="1">
    <location>
        <begin position="1"/>
        <end position="48"/>
    </location>
</feature>
<sequence length="139" mass="15471">MPAWIGDAARRLPRRDGDQGPTHGVMFDPDGRRLTRRPIRSGEDPSLADDLVPRARGWMTVISHVESYAAAMMRRNQAPDSVDVVVNNDVCVGPLSCDTLLPGLLRPGQRMRVWVKAPETPEGVRYYDEYEGNGKGIRS</sequence>
<evidence type="ECO:0000313" key="3">
    <source>
        <dbReference type="Proteomes" id="UP001582793"/>
    </source>
</evidence>
<feature type="compositionally biased region" description="Basic and acidic residues" evidence="1">
    <location>
        <begin position="8"/>
        <end position="18"/>
    </location>
</feature>
<dbReference type="EMBL" id="JBCGDC010000053">
    <property type="protein sequence ID" value="MFB6395223.1"/>
    <property type="molecule type" value="Genomic_DNA"/>
</dbReference>
<comment type="caution">
    <text evidence="2">The sequence shown here is derived from an EMBL/GenBank/DDBJ whole genome shotgun (WGS) entry which is preliminary data.</text>
</comment>